<reference evidence="1 2" key="1">
    <citation type="submission" date="2021-06" db="EMBL/GenBank/DDBJ databases">
        <title>Caerostris extrusa draft genome.</title>
        <authorList>
            <person name="Kono N."/>
            <person name="Arakawa K."/>
        </authorList>
    </citation>
    <scope>NUCLEOTIDE SEQUENCE [LARGE SCALE GENOMIC DNA]</scope>
</reference>
<comment type="caution">
    <text evidence="1">The sequence shown here is derived from an EMBL/GenBank/DDBJ whole genome shotgun (WGS) entry which is preliminary data.</text>
</comment>
<dbReference type="EMBL" id="BPLR01005559">
    <property type="protein sequence ID" value="GIY03245.1"/>
    <property type="molecule type" value="Genomic_DNA"/>
</dbReference>
<evidence type="ECO:0000313" key="1">
    <source>
        <dbReference type="EMBL" id="GIY03245.1"/>
    </source>
</evidence>
<dbReference type="Proteomes" id="UP001054945">
    <property type="component" value="Unassembled WGS sequence"/>
</dbReference>
<gene>
    <name evidence="1" type="ORF">CEXT_121141</name>
</gene>
<proteinExistence type="predicted"/>
<protein>
    <submittedName>
        <fullName evidence="1">Uncharacterized protein</fullName>
    </submittedName>
</protein>
<dbReference type="AlphaFoldDB" id="A0AAV4Q5H0"/>
<evidence type="ECO:0000313" key="2">
    <source>
        <dbReference type="Proteomes" id="UP001054945"/>
    </source>
</evidence>
<sequence>MLLVGKRGLCCGSPANEVVTVLYLVAAVINSRSFPKGSVGREAEITGEKSHLLLLSVEKCFLWSNRGTPCPRLDNYVRPWKIN</sequence>
<accession>A0AAV4Q5H0</accession>
<keyword evidence="2" id="KW-1185">Reference proteome</keyword>
<name>A0AAV4Q5H0_CAEEX</name>
<organism evidence="1 2">
    <name type="scientific">Caerostris extrusa</name>
    <name type="common">Bark spider</name>
    <name type="synonym">Caerostris bankana</name>
    <dbReference type="NCBI Taxonomy" id="172846"/>
    <lineage>
        <taxon>Eukaryota</taxon>
        <taxon>Metazoa</taxon>
        <taxon>Ecdysozoa</taxon>
        <taxon>Arthropoda</taxon>
        <taxon>Chelicerata</taxon>
        <taxon>Arachnida</taxon>
        <taxon>Araneae</taxon>
        <taxon>Araneomorphae</taxon>
        <taxon>Entelegynae</taxon>
        <taxon>Araneoidea</taxon>
        <taxon>Araneidae</taxon>
        <taxon>Caerostris</taxon>
    </lineage>
</organism>